<proteinExistence type="predicted"/>
<dbReference type="Pfam" id="PF00112">
    <property type="entry name" value="Peptidase_C1"/>
    <property type="match status" value="1"/>
</dbReference>
<evidence type="ECO:0000259" key="2">
    <source>
        <dbReference type="Pfam" id="PF00112"/>
    </source>
</evidence>
<dbReference type="EMBL" id="PHEX01000020">
    <property type="protein sequence ID" value="PKQ28355.1"/>
    <property type="molecule type" value="Genomic_DNA"/>
</dbReference>
<dbReference type="InterPro" id="IPR036698">
    <property type="entry name" value="TM1070-like_sf"/>
</dbReference>
<dbReference type="Gene3D" id="2.60.40.10">
    <property type="entry name" value="Immunoglobulins"/>
    <property type="match status" value="1"/>
</dbReference>
<name>A0A2N3G6K2_9ACTN</name>
<keyword evidence="1" id="KW-1133">Transmembrane helix</keyword>
<dbReference type="InterPro" id="IPR013783">
    <property type="entry name" value="Ig-like_fold"/>
</dbReference>
<dbReference type="GO" id="GO:0005975">
    <property type="term" value="P:carbohydrate metabolic process"/>
    <property type="evidence" value="ECO:0007669"/>
    <property type="project" value="UniProtKB-ARBA"/>
</dbReference>
<feature type="domain" description="Peptidase C1A papain C-terminal" evidence="2">
    <location>
        <begin position="94"/>
        <end position="304"/>
    </location>
</feature>
<evidence type="ECO:0000256" key="1">
    <source>
        <dbReference type="SAM" id="Phobius"/>
    </source>
</evidence>
<dbReference type="Gene3D" id="3.90.70.10">
    <property type="entry name" value="Cysteine proteinases"/>
    <property type="match status" value="1"/>
</dbReference>
<dbReference type="SUPFAM" id="SSF81296">
    <property type="entry name" value="E set domains"/>
    <property type="match status" value="1"/>
</dbReference>
<dbReference type="AlphaFoldDB" id="A0A2N3G6K2"/>
<dbReference type="InterPro" id="IPR038765">
    <property type="entry name" value="Papain-like_cys_pep_sf"/>
</dbReference>
<dbReference type="CDD" id="cd02619">
    <property type="entry name" value="Peptidase_C1"/>
    <property type="match status" value="1"/>
</dbReference>
<evidence type="ECO:0000313" key="4">
    <source>
        <dbReference type="EMBL" id="PKQ28355.1"/>
    </source>
</evidence>
<feature type="transmembrane region" description="Helical" evidence="1">
    <location>
        <begin position="21"/>
        <end position="41"/>
    </location>
</feature>
<comment type="caution">
    <text evidence="4">The sequence shown here is derived from an EMBL/GenBank/DDBJ whole genome shotgun (WGS) entry which is preliminary data.</text>
</comment>
<evidence type="ECO:0000259" key="3">
    <source>
        <dbReference type="Pfam" id="PF01833"/>
    </source>
</evidence>
<reference evidence="4 5" key="1">
    <citation type="journal article" date="2017" name="ISME J.">
        <title>Potential for microbial H2 and metal transformations associated with novel bacteria and archaea in deep terrestrial subsurface sediments.</title>
        <authorList>
            <person name="Hernsdorf A.W."/>
            <person name="Amano Y."/>
            <person name="Miyakawa K."/>
            <person name="Ise K."/>
            <person name="Suzuki Y."/>
            <person name="Anantharaman K."/>
            <person name="Probst A."/>
            <person name="Burstein D."/>
            <person name="Thomas B.C."/>
            <person name="Banfield J.F."/>
        </authorList>
    </citation>
    <scope>NUCLEOTIDE SEQUENCE [LARGE SCALE GENOMIC DNA]</scope>
    <source>
        <strain evidence="4">HGW-Actinobacteria-3</strain>
    </source>
</reference>
<dbReference type="InterPro" id="IPR014756">
    <property type="entry name" value="Ig_E-set"/>
</dbReference>
<dbReference type="InterPro" id="IPR000668">
    <property type="entry name" value="Peptidase_C1A_C"/>
</dbReference>
<dbReference type="InterPro" id="IPR025660">
    <property type="entry name" value="Pept_his_AS"/>
</dbReference>
<sequence length="854" mass="91906">MPLSINTVTYRELACEYLWNGAPRICAGAFLAFLLTLAFVAPSFSTPQPPRAAGGASGHGLGMKLSKPDLSRRIDRRSYGLDSIPLAASIDLSASLPPVKNQGSYSSCVGWATGYYAKSFYEKKEHPTWDMTDERRQFSPQFVWNGINGGQNEATSIYDALRFMEQNGNTDWEQFPYEGSNYAEQPNSQSVEAAKQYKISDDWGYFFSNISFPNYYNNNISDLKAWLSSGKPVVLGIPIYGDFPDFGSNPSSSFYDYDGSAEFEGGHAVFIAGYNDNAGGPGQGGFLMINSWGPTWNGAGRVYLSYDFVAHYVPEAWYMSDMDSTPSLSSISPAGGEPGQLVTVSGSNLGADRRSSRVGFDGGASGQVVSWTNSQVKVRVPASARSGVVYAYDWNGEKSNGKAFAVGKGSYAAANWLLAEGSTWPGFDEWVLLQNPNSQASNVSIAFLTPGGPVDGPGVIVPALSRTTVHVNEYVPNADVSTAVTVTSGASICAERAMYFSTPDGKWGSHDSIAAEGVADTWYLAEGATWPGFDEWILVMNPFDRTVNVSVTFQTPGGEIVGPELSLAAGTRQSVHVNEYAPNSDVSAKVWCTTSGYGIVAERSMYIHTPDGKVGCHNSMGATEASGAWGLTEGATWPGYEEWVLVANPTSKDAVADFFFLTPDGVSEGPAVTVPAGRRISVRVNDYLPDSDVSTMIFTRSEDMSVVAERAMYISSPDGKRGAHNAPGSIYSSMDWLLPEGCTSPGFDEWVLVMNPDEDVTANVQLTFMTPQGQVEGPTASLPPATRTTFHVNDYVTGDVSTRVTSEQYVIAERAMYMNSPQSKTGATCSLGVITSPPAKTHNGVKPKYAFCNR</sequence>
<keyword evidence="1" id="KW-0812">Transmembrane</keyword>
<protein>
    <recommendedName>
        <fullName evidence="6">Peptidase C1A papain C-terminal domain-containing protein</fullName>
    </recommendedName>
</protein>
<dbReference type="GO" id="GO:0006508">
    <property type="term" value="P:proteolysis"/>
    <property type="evidence" value="ECO:0007669"/>
    <property type="project" value="InterPro"/>
</dbReference>
<feature type="domain" description="IPT/TIG" evidence="3">
    <location>
        <begin position="326"/>
        <end position="387"/>
    </location>
</feature>
<gene>
    <name evidence="4" type="ORF">CVT63_03325</name>
</gene>
<accession>A0A2N3G6K2</accession>
<dbReference type="PROSITE" id="PS00639">
    <property type="entry name" value="THIOL_PROTEASE_HIS"/>
    <property type="match status" value="1"/>
</dbReference>
<keyword evidence="1" id="KW-0472">Membrane</keyword>
<dbReference type="SUPFAM" id="SSF54001">
    <property type="entry name" value="Cysteine proteinases"/>
    <property type="match status" value="1"/>
</dbReference>
<dbReference type="Pfam" id="PF01833">
    <property type="entry name" value="TIG"/>
    <property type="match status" value="1"/>
</dbReference>
<dbReference type="InterPro" id="IPR002909">
    <property type="entry name" value="IPT_dom"/>
</dbReference>
<evidence type="ECO:0000313" key="5">
    <source>
        <dbReference type="Proteomes" id="UP000233654"/>
    </source>
</evidence>
<dbReference type="Proteomes" id="UP000233654">
    <property type="component" value="Unassembled WGS sequence"/>
</dbReference>
<organism evidence="4 5">
    <name type="scientific">Candidatus Anoxymicrobium japonicum</name>
    <dbReference type="NCBI Taxonomy" id="2013648"/>
    <lineage>
        <taxon>Bacteria</taxon>
        <taxon>Bacillati</taxon>
        <taxon>Actinomycetota</taxon>
        <taxon>Candidatus Geothermincolia</taxon>
        <taxon>Candidatus Geothermincolales</taxon>
        <taxon>Candidatus Anoxymicrobiaceae</taxon>
        <taxon>Candidatus Anoxymicrobium</taxon>
    </lineage>
</organism>
<dbReference type="Gene3D" id="2.60.290.11">
    <property type="entry name" value="TM1070-like"/>
    <property type="match status" value="4"/>
</dbReference>
<evidence type="ECO:0008006" key="6">
    <source>
        <dbReference type="Google" id="ProtNLM"/>
    </source>
</evidence>
<dbReference type="GO" id="GO:0008234">
    <property type="term" value="F:cysteine-type peptidase activity"/>
    <property type="evidence" value="ECO:0007669"/>
    <property type="project" value="InterPro"/>
</dbReference>